<evidence type="ECO:0000313" key="7">
    <source>
        <dbReference type="Proteomes" id="UP000281647"/>
    </source>
</evidence>
<dbReference type="InterPro" id="IPR050534">
    <property type="entry name" value="Coronavir_polyprotein_1ab"/>
</dbReference>
<dbReference type="AlphaFoldDB" id="A0A432VCL2"/>
<comment type="caution">
    <text evidence="6">The sequence shown here is derived from an EMBL/GenBank/DDBJ whole genome shotgun (WGS) entry which is preliminary data.</text>
</comment>
<dbReference type="PANTHER" id="PTHR43788">
    <property type="entry name" value="DNA2/NAM7 HELICASE FAMILY MEMBER"/>
    <property type="match status" value="1"/>
</dbReference>
<dbReference type="OrthoDB" id="1826980at2"/>
<keyword evidence="2" id="KW-0378">Hydrolase</keyword>
<protein>
    <submittedName>
        <fullName evidence="6">AAA family ATPase</fullName>
    </submittedName>
</protein>
<sequence length="884" mass="95063">MVATWNPAAASGYYLRQSDYYLGGQEPAGIWYAPAEDFGLADGASVDRDEFERLFLGHDENGSSLLSKAGRRLDRTPAFDVTLSAPRSVSLAWAFADPATRALIEDAQAKAARVTLGLLEREAAFARRGRNGAIIEHVALSAACFQHGESRPAAHADERIFADPNLHTHCVVLNMATRTDGSVGALHSKILRDWKMAAGATYHAALAAELQAIGFGIDRIGRNGIFELRGVGDDAIRYFSARRNEIEAELGLAGTTSAEAAALAAAVTRATRNAKNGGSASAREETWREVAVGIGLDGQQFTQGLFVHGNTLTSEQAELLLQEKMAALPRDLTEHESVIDRRELLGSVAASLVGTGLAAERADAEVERLLADGAVVELGKDALGLPRYSTPEMIAIEREIVRLAADLATRAWHPADQSALFDESNRLTLNAEQKEAALAATGSSAIVIVEGAPGSGKTTMLAPIVAAHSATGLRVVGAATAWRVANALRDELGIESRATASWMERLKQGRPFLDRSSVLVVDEAGLLSSREMHALLTEVHRTDAKLILVGDRRQLQAIGAGPGLDLVTRAINANRIDTIVRQREEWAREAVMAFGRGDAESALAAFADRGQLIQTETNAAALDRIVALRREHMAAAAQDQFLIIARTNAQVAIISRAIRNDLREAGQISGPDAAIRTATPSGHETQIDLAAGDRIRFLARSDRLGVVNGTTGTVTKITDAEHEAGGRTALTIEATVEGRRICFTPDDLADEKGRARLGWAYATTVYGSQGMTVDRAVVLLDPAFDRHAIHVASSRARDATTLIMDRSAIDMRLAADRPLDRQDDPLDSSEEERRKWLAERLSRAQAKASTFDTFLPNRAHSAVERRPHLDTAFVRSGVVLEHGS</sequence>
<gene>
    <name evidence="6" type="ORF">EET67_00770</name>
</gene>
<dbReference type="Pfam" id="PF08751">
    <property type="entry name" value="TrwC"/>
    <property type="match status" value="1"/>
</dbReference>
<dbReference type="Gene3D" id="3.40.50.300">
    <property type="entry name" value="P-loop containing nucleotide triphosphate hydrolases"/>
    <property type="match status" value="2"/>
</dbReference>
<name>A0A432VCL2_9HYPH</name>
<dbReference type="InterPro" id="IPR027417">
    <property type="entry name" value="P-loop_NTPase"/>
</dbReference>
<dbReference type="GO" id="GO:0043139">
    <property type="term" value="F:5'-3' DNA helicase activity"/>
    <property type="evidence" value="ECO:0007669"/>
    <property type="project" value="TreeGrafter"/>
</dbReference>
<dbReference type="PANTHER" id="PTHR43788:SF16">
    <property type="entry name" value="HELICASE WITH ZINC FINGER 2"/>
    <property type="match status" value="1"/>
</dbReference>
<dbReference type="SUPFAM" id="SSF52540">
    <property type="entry name" value="P-loop containing nucleoside triphosphate hydrolases"/>
    <property type="match status" value="2"/>
</dbReference>
<accession>A0A432VCL2</accession>
<dbReference type="Proteomes" id="UP000281647">
    <property type="component" value="Unassembled WGS sequence"/>
</dbReference>
<evidence type="ECO:0000256" key="1">
    <source>
        <dbReference type="ARBA" id="ARBA00022741"/>
    </source>
</evidence>
<dbReference type="Pfam" id="PF13604">
    <property type="entry name" value="AAA_30"/>
    <property type="match status" value="1"/>
</dbReference>
<dbReference type="CDD" id="cd18809">
    <property type="entry name" value="SF1_C_RecD"/>
    <property type="match status" value="1"/>
</dbReference>
<proteinExistence type="predicted"/>
<evidence type="ECO:0000259" key="5">
    <source>
        <dbReference type="Pfam" id="PF08751"/>
    </source>
</evidence>
<keyword evidence="3" id="KW-0347">Helicase</keyword>
<evidence type="ECO:0000256" key="2">
    <source>
        <dbReference type="ARBA" id="ARBA00022801"/>
    </source>
</evidence>
<reference evidence="6 7" key="1">
    <citation type="submission" date="2018-11" db="EMBL/GenBank/DDBJ databases">
        <title>Pseudaminobacter arsenicus sp. nov., an arsenic-resistant bacterium isolated from arsenic-rich aquifers.</title>
        <authorList>
            <person name="Mu Y."/>
        </authorList>
    </citation>
    <scope>NUCLEOTIDE SEQUENCE [LARGE SCALE GENOMIC DNA]</scope>
    <source>
        <strain evidence="6 7">CB3</strain>
    </source>
</reference>
<dbReference type="NCBIfam" id="NF041492">
    <property type="entry name" value="MobF"/>
    <property type="match status" value="1"/>
</dbReference>
<feature type="domain" description="TrwC relaxase" evidence="5">
    <location>
        <begin position="9"/>
        <end position="291"/>
    </location>
</feature>
<organism evidence="6 7">
    <name type="scientific">Borborobacter arsenicus</name>
    <dbReference type="NCBI Taxonomy" id="1851146"/>
    <lineage>
        <taxon>Bacteria</taxon>
        <taxon>Pseudomonadati</taxon>
        <taxon>Pseudomonadota</taxon>
        <taxon>Alphaproteobacteria</taxon>
        <taxon>Hyphomicrobiales</taxon>
        <taxon>Phyllobacteriaceae</taxon>
        <taxon>Borborobacter</taxon>
    </lineage>
</organism>
<dbReference type="InterPro" id="IPR014862">
    <property type="entry name" value="TrwC"/>
</dbReference>
<evidence type="ECO:0000256" key="3">
    <source>
        <dbReference type="ARBA" id="ARBA00022806"/>
    </source>
</evidence>
<dbReference type="Gene3D" id="2.30.30.940">
    <property type="match status" value="1"/>
</dbReference>
<dbReference type="EMBL" id="RKST01000001">
    <property type="protein sequence ID" value="RUM99895.1"/>
    <property type="molecule type" value="Genomic_DNA"/>
</dbReference>
<keyword evidence="4" id="KW-0067">ATP-binding</keyword>
<keyword evidence="1" id="KW-0547">Nucleotide-binding</keyword>
<dbReference type="SUPFAM" id="SSF55464">
    <property type="entry name" value="Origin of replication-binding domain, RBD-like"/>
    <property type="match status" value="1"/>
</dbReference>
<evidence type="ECO:0000256" key="4">
    <source>
        <dbReference type="ARBA" id="ARBA00022840"/>
    </source>
</evidence>
<dbReference type="GO" id="GO:0016787">
    <property type="term" value="F:hydrolase activity"/>
    <property type="evidence" value="ECO:0007669"/>
    <property type="project" value="UniProtKB-KW"/>
</dbReference>
<evidence type="ECO:0000313" key="6">
    <source>
        <dbReference type="EMBL" id="RUM99895.1"/>
    </source>
</evidence>
<keyword evidence="7" id="KW-1185">Reference proteome</keyword>
<dbReference type="GO" id="GO:0005524">
    <property type="term" value="F:ATP binding"/>
    <property type="evidence" value="ECO:0007669"/>
    <property type="project" value="UniProtKB-KW"/>
</dbReference>